<comment type="caution">
    <text evidence="5">The sequence shown here is derived from an EMBL/GenBank/DDBJ whole genome shotgun (WGS) entry which is preliminary data.</text>
</comment>
<gene>
    <name evidence="5" type="ORF">FHR84_000750</name>
</gene>
<dbReference type="PRINTS" id="PR00463">
    <property type="entry name" value="EP450I"/>
</dbReference>
<accession>A0A852Z1B2</accession>
<dbReference type="PROSITE" id="PS00086">
    <property type="entry name" value="CYTOCHROME_P450"/>
    <property type="match status" value="1"/>
</dbReference>
<dbReference type="SUPFAM" id="SSF48264">
    <property type="entry name" value="Cytochrome P450"/>
    <property type="match status" value="1"/>
</dbReference>
<reference evidence="5 6" key="1">
    <citation type="submission" date="2020-07" db="EMBL/GenBank/DDBJ databases">
        <title>Genomic Encyclopedia of Type Strains, Phase III (KMG-III): the genomes of soil and plant-associated and newly described type strains.</title>
        <authorList>
            <person name="Whitman W."/>
        </authorList>
    </citation>
    <scope>NUCLEOTIDE SEQUENCE [LARGE SCALE GENOMIC DNA]</scope>
    <source>
        <strain evidence="5 6">CECT 8576</strain>
    </source>
</reference>
<dbReference type="InterPro" id="IPR036396">
    <property type="entry name" value="Cyt_P450_sf"/>
</dbReference>
<dbReference type="GO" id="GO:0016705">
    <property type="term" value="F:oxidoreductase activity, acting on paired donors, with incorporation or reduction of molecular oxygen"/>
    <property type="evidence" value="ECO:0007669"/>
    <property type="project" value="InterPro"/>
</dbReference>
<keyword evidence="4" id="KW-0503">Monooxygenase</keyword>
<dbReference type="Gene3D" id="1.10.630.10">
    <property type="entry name" value="Cytochrome P450"/>
    <property type="match status" value="1"/>
</dbReference>
<dbReference type="EC" id="1.14.15.32" evidence="5"/>
<dbReference type="InterPro" id="IPR002401">
    <property type="entry name" value="Cyt_P450_E_grp-I"/>
</dbReference>
<dbReference type="PRINTS" id="PR00385">
    <property type="entry name" value="P450"/>
</dbReference>
<evidence type="ECO:0000313" key="6">
    <source>
        <dbReference type="Proteomes" id="UP000548304"/>
    </source>
</evidence>
<dbReference type="Proteomes" id="UP000548304">
    <property type="component" value="Unassembled WGS sequence"/>
</dbReference>
<organism evidence="5 6">
    <name type="scientific">Actinopolyspora biskrensis</name>
    <dbReference type="NCBI Taxonomy" id="1470178"/>
    <lineage>
        <taxon>Bacteria</taxon>
        <taxon>Bacillati</taxon>
        <taxon>Actinomycetota</taxon>
        <taxon>Actinomycetes</taxon>
        <taxon>Actinopolysporales</taxon>
        <taxon>Actinopolysporaceae</taxon>
        <taxon>Actinopolyspora</taxon>
    </lineage>
</organism>
<proteinExistence type="inferred from homology"/>
<dbReference type="PANTHER" id="PTHR24305:SF166">
    <property type="entry name" value="CYTOCHROME P450 12A4, MITOCHONDRIAL-RELATED"/>
    <property type="match status" value="1"/>
</dbReference>
<keyword evidence="3 4" id="KW-0479">Metal-binding</keyword>
<dbReference type="CDD" id="cd11049">
    <property type="entry name" value="CYP170A1-like"/>
    <property type="match status" value="1"/>
</dbReference>
<dbReference type="AlphaFoldDB" id="A0A852Z1B2"/>
<keyword evidence="3 4" id="KW-0349">Heme</keyword>
<dbReference type="EMBL" id="JACBYW010000001">
    <property type="protein sequence ID" value="NYH77436.1"/>
    <property type="molecule type" value="Genomic_DNA"/>
</dbReference>
<dbReference type="InterPro" id="IPR001128">
    <property type="entry name" value="Cyt_P450"/>
</dbReference>
<keyword evidence="4 5" id="KW-0560">Oxidoreductase</keyword>
<comment type="similarity">
    <text evidence="2 4">Belongs to the cytochrome P450 family.</text>
</comment>
<protein>
    <submittedName>
        <fullName evidence="5">Pentalenene oxygenase</fullName>
        <ecNumber evidence="5">1.14.15.32</ecNumber>
    </submittedName>
</protein>
<dbReference type="GO" id="GO:0005506">
    <property type="term" value="F:iron ion binding"/>
    <property type="evidence" value="ECO:0007669"/>
    <property type="project" value="InterPro"/>
</dbReference>
<keyword evidence="3 4" id="KW-0408">Iron</keyword>
<feature type="binding site" description="axial binding residue" evidence="3">
    <location>
        <position position="377"/>
    </location>
    <ligand>
        <name>heme</name>
        <dbReference type="ChEBI" id="CHEBI:30413"/>
    </ligand>
    <ligandPart>
        <name>Fe</name>
        <dbReference type="ChEBI" id="CHEBI:18248"/>
    </ligandPart>
</feature>
<evidence type="ECO:0000256" key="3">
    <source>
        <dbReference type="PIRSR" id="PIRSR602401-1"/>
    </source>
</evidence>
<dbReference type="PANTHER" id="PTHR24305">
    <property type="entry name" value="CYTOCHROME P450"/>
    <property type="match status" value="1"/>
</dbReference>
<dbReference type="InterPro" id="IPR050121">
    <property type="entry name" value="Cytochrome_P450_monoxygenase"/>
</dbReference>
<evidence type="ECO:0000256" key="2">
    <source>
        <dbReference type="ARBA" id="ARBA00010617"/>
    </source>
</evidence>
<evidence type="ECO:0000256" key="1">
    <source>
        <dbReference type="ARBA" id="ARBA00001971"/>
    </source>
</evidence>
<evidence type="ECO:0000313" key="5">
    <source>
        <dbReference type="EMBL" id="NYH77436.1"/>
    </source>
</evidence>
<dbReference type="InterPro" id="IPR017972">
    <property type="entry name" value="Cyt_P450_CS"/>
</dbReference>
<keyword evidence="6" id="KW-1185">Reference proteome</keyword>
<evidence type="ECO:0000256" key="4">
    <source>
        <dbReference type="RuleBase" id="RU000461"/>
    </source>
</evidence>
<comment type="cofactor">
    <cofactor evidence="1 3">
        <name>heme</name>
        <dbReference type="ChEBI" id="CHEBI:30413"/>
    </cofactor>
</comment>
<name>A0A852Z1B2_9ACTN</name>
<sequence>MLGHLVPLLRDPLAFLSCLPRYGSLVRIHLGPATAVVVCDSGLTRHVLRDDRTFDKGGPFYARAREIAGDGVGSCPHDVHRRQRRLIQPAFHHRRLSDYAQVMTRVVEEVTGTWYDEEVLDLPREMFTVSSRILLDTIGAGACSSTVRSHMLTDVSTLFAGMYRRMLLPTQLDKLPTPGNRRYFRARARLRRTLGEIVVDRRLRDSDQGDLLSALLRVSSTENDENEFSESELVDQLVTFFVAGTETVASTLAWAMYLLDQHPDVDRRLHTEAGNVLDGSAARHEHLPELELASRVVSETLRLYPPGWLFTRVSTAGTRLGTYDIPCGTHLVYSPYLVHHDQDLYDAPERFDPDRWGSPHKPTPGSFIPFGDGARKCIGTEFALTEVTLALATIVARWRLQGLPGQHVRPALGVSLTPRTLRMRAIARR</sequence>
<dbReference type="GO" id="GO:0004497">
    <property type="term" value="F:monooxygenase activity"/>
    <property type="evidence" value="ECO:0007669"/>
    <property type="project" value="UniProtKB-KW"/>
</dbReference>
<dbReference type="GO" id="GO:0020037">
    <property type="term" value="F:heme binding"/>
    <property type="evidence" value="ECO:0007669"/>
    <property type="project" value="InterPro"/>
</dbReference>
<dbReference type="Pfam" id="PF00067">
    <property type="entry name" value="p450"/>
    <property type="match status" value="1"/>
</dbReference>